<dbReference type="PANTHER" id="PTHR42808:SF3">
    <property type="entry name" value="HYDROXYSTEROID DEHYDROGENASE-LIKE PROTEIN 2"/>
    <property type="match status" value="1"/>
</dbReference>
<keyword evidence="3" id="KW-0521">NADP</keyword>
<dbReference type="InterPro" id="IPR002347">
    <property type="entry name" value="SDR_fam"/>
</dbReference>
<organism evidence="6 7">
    <name type="scientific">Tsukamurella paurometabola</name>
    <name type="common">Corynebacterium paurometabolum</name>
    <dbReference type="NCBI Taxonomy" id="2061"/>
    <lineage>
        <taxon>Bacteria</taxon>
        <taxon>Bacillati</taxon>
        <taxon>Actinomycetota</taxon>
        <taxon>Actinomycetes</taxon>
        <taxon>Mycobacteriales</taxon>
        <taxon>Tsukamurellaceae</taxon>
        <taxon>Tsukamurella</taxon>
    </lineage>
</organism>
<dbReference type="EC" id="1.1.1.30" evidence="6"/>
<dbReference type="GO" id="GO:0003858">
    <property type="term" value="F:3-hydroxybutyrate dehydrogenase activity"/>
    <property type="evidence" value="ECO:0007669"/>
    <property type="project" value="UniProtKB-EC"/>
</dbReference>
<evidence type="ECO:0000256" key="1">
    <source>
        <dbReference type="ARBA" id="ARBA00004275"/>
    </source>
</evidence>
<evidence type="ECO:0000256" key="3">
    <source>
        <dbReference type="ARBA" id="ARBA00022857"/>
    </source>
</evidence>
<evidence type="ECO:0000256" key="2">
    <source>
        <dbReference type="ARBA" id="ARBA00006484"/>
    </source>
</evidence>
<evidence type="ECO:0000313" key="7">
    <source>
        <dbReference type="Proteomes" id="UP000271626"/>
    </source>
</evidence>
<dbReference type="EMBL" id="LR131273">
    <property type="protein sequence ID" value="VDR37705.1"/>
    <property type="molecule type" value="Genomic_DNA"/>
</dbReference>
<dbReference type="Gene3D" id="3.40.50.720">
    <property type="entry name" value="NAD(P)-binding Rossmann-like Domain"/>
    <property type="match status" value="1"/>
</dbReference>
<proteinExistence type="inferred from homology"/>
<dbReference type="RefSeq" id="WP_126195062.1">
    <property type="nucleotide sequence ID" value="NZ_CP085954.1"/>
</dbReference>
<sequence>MSATLITEPGPGAFAGRTVVMSGGSRGIGLAIAVALAERGANIVLLAKTDDPDPRLPGTIHTAVAEIDGAAGREGAAVGVVGDLRSDDDIDRLVATAVDRFGGIDVCVNNASVLSTIPTAEITMKRYDLTQQVNTRGTFALTKACLPHLERAEEGRVVTLSPPLNLSPDWLGRYPAYMLGKYGMSLLTMGFAAEFADLGIAANCLWPETTIATAAVQNLLGGDEATAHARDPQIMADAAAVLLAQPLSVTGRCFLDAELVRGAGVTDLRPYGGAVPIDYDLFVDPPA</sequence>
<dbReference type="PRINTS" id="PR00081">
    <property type="entry name" value="GDHRDH"/>
</dbReference>
<dbReference type="Pfam" id="PF00106">
    <property type="entry name" value="adh_short"/>
    <property type="match status" value="1"/>
</dbReference>
<dbReference type="InterPro" id="IPR051935">
    <property type="entry name" value="HSDL2"/>
</dbReference>
<comment type="subcellular location">
    <subcellularLocation>
        <location evidence="1">Peroxisome</location>
    </subcellularLocation>
</comment>
<gene>
    <name evidence="6" type="primary">bdhA_1</name>
    <name evidence="6" type="ORF">NCTC10741_00812</name>
</gene>
<accession>A0A3P8L0B6</accession>
<name>A0A3P8L0B6_TSUPA</name>
<dbReference type="Proteomes" id="UP000271626">
    <property type="component" value="Chromosome"/>
</dbReference>
<dbReference type="InterPro" id="IPR036291">
    <property type="entry name" value="NAD(P)-bd_dom_sf"/>
</dbReference>
<evidence type="ECO:0000313" key="6">
    <source>
        <dbReference type="EMBL" id="VDR37705.1"/>
    </source>
</evidence>
<dbReference type="AlphaFoldDB" id="A0A3P8L0B6"/>
<protein>
    <submittedName>
        <fullName evidence="6">D-beta-hydroxybutyrate dehydrogenase</fullName>
        <ecNumber evidence="6">1.1.1.30</ecNumber>
    </submittedName>
</protein>
<evidence type="ECO:0000256" key="5">
    <source>
        <dbReference type="ARBA" id="ARBA00023140"/>
    </source>
</evidence>
<dbReference type="FunFam" id="3.40.50.720:FF:000301">
    <property type="entry name" value="Hydroxysteroid dehydrogenase like 2"/>
    <property type="match status" value="1"/>
</dbReference>
<keyword evidence="4 6" id="KW-0560">Oxidoreductase</keyword>
<keyword evidence="5" id="KW-0576">Peroxisome</keyword>
<comment type="similarity">
    <text evidence="2">Belongs to the short-chain dehydrogenases/reductases (SDR) family.</text>
</comment>
<dbReference type="SUPFAM" id="SSF51735">
    <property type="entry name" value="NAD(P)-binding Rossmann-fold domains"/>
    <property type="match status" value="1"/>
</dbReference>
<dbReference type="NCBIfam" id="NF006133">
    <property type="entry name" value="PRK08278.1"/>
    <property type="match status" value="1"/>
</dbReference>
<evidence type="ECO:0000256" key="4">
    <source>
        <dbReference type="ARBA" id="ARBA00023002"/>
    </source>
</evidence>
<dbReference type="OrthoDB" id="9810935at2"/>
<reference evidence="6 7" key="1">
    <citation type="submission" date="2018-12" db="EMBL/GenBank/DDBJ databases">
        <authorList>
            <consortium name="Pathogen Informatics"/>
        </authorList>
    </citation>
    <scope>NUCLEOTIDE SEQUENCE [LARGE SCALE GENOMIC DNA]</scope>
    <source>
        <strain evidence="6 7">NCTC10741</strain>
    </source>
</reference>
<dbReference type="PANTHER" id="PTHR42808">
    <property type="entry name" value="HYDROXYSTEROID DEHYDROGENASE-LIKE PROTEIN 2"/>
    <property type="match status" value="1"/>
</dbReference>